<comment type="caution">
    <text evidence="2">The sequence shown here is derived from an EMBL/GenBank/DDBJ whole genome shotgun (WGS) entry which is preliminary data.</text>
</comment>
<protein>
    <submittedName>
        <fullName evidence="2">Uncharacterized protein</fullName>
    </submittedName>
</protein>
<organism evidence="2 3">
    <name type="scientific">Gibberella intermedia</name>
    <name type="common">Bulb rot disease fungus</name>
    <name type="synonym">Fusarium proliferatum</name>
    <dbReference type="NCBI Taxonomy" id="948311"/>
    <lineage>
        <taxon>Eukaryota</taxon>
        <taxon>Fungi</taxon>
        <taxon>Dikarya</taxon>
        <taxon>Ascomycota</taxon>
        <taxon>Pezizomycotina</taxon>
        <taxon>Sordariomycetes</taxon>
        <taxon>Hypocreomycetidae</taxon>
        <taxon>Hypocreales</taxon>
        <taxon>Nectriaceae</taxon>
        <taxon>Fusarium</taxon>
        <taxon>Fusarium fujikuroi species complex</taxon>
    </lineage>
</organism>
<feature type="region of interest" description="Disordered" evidence="1">
    <location>
        <begin position="64"/>
        <end position="85"/>
    </location>
</feature>
<accession>A0A365N505</accession>
<feature type="compositionally biased region" description="Basic residues" evidence="1">
    <location>
        <begin position="1"/>
        <end position="11"/>
    </location>
</feature>
<evidence type="ECO:0000313" key="2">
    <source>
        <dbReference type="EMBL" id="RBA15899.1"/>
    </source>
</evidence>
<feature type="region of interest" description="Disordered" evidence="1">
    <location>
        <begin position="133"/>
        <end position="152"/>
    </location>
</feature>
<dbReference type="EMBL" id="PKMI01000020">
    <property type="protein sequence ID" value="RBA15899.1"/>
    <property type="molecule type" value="Genomic_DNA"/>
</dbReference>
<sequence length="152" mass="16897">MCHVPGHHKLFRSNLQPEASRESLHTNTTPQPCPLTADARNHAHIRTQLLDTQGYPNTMALKAQAESNTATPQSADEARRTFGGDLSPEMRERLQDQEKEFQAWRRSGAGGTDGSWNTWVALKRRENRNCAARGYPEAGGATGGEKQVKMEK</sequence>
<proteinExistence type="predicted"/>
<dbReference type="AlphaFoldDB" id="A0A365N505"/>
<feature type="compositionally biased region" description="Basic and acidic residues" evidence="1">
    <location>
        <begin position="76"/>
        <end position="85"/>
    </location>
</feature>
<name>A0A365N505_GIBIN</name>
<feature type="compositionally biased region" description="Polar residues" evidence="1">
    <location>
        <begin position="65"/>
        <end position="74"/>
    </location>
</feature>
<gene>
    <name evidence="2" type="ORF">FPRO05_12120</name>
</gene>
<evidence type="ECO:0000313" key="3">
    <source>
        <dbReference type="Proteomes" id="UP000251714"/>
    </source>
</evidence>
<evidence type="ECO:0000256" key="1">
    <source>
        <dbReference type="SAM" id="MobiDB-lite"/>
    </source>
</evidence>
<feature type="region of interest" description="Disordered" evidence="1">
    <location>
        <begin position="1"/>
        <end position="33"/>
    </location>
</feature>
<reference evidence="2 3" key="1">
    <citation type="submission" date="2017-12" db="EMBL/GenBank/DDBJ databases">
        <title>Genome sequence of the mycotoxigenic crop pathogen Fusarium proliferatum, strain ITEM 2341 from Date Palm.</title>
        <authorList>
            <person name="Almiman B.F."/>
            <person name="Shittu T.A."/>
            <person name="Muthumeenakshi S."/>
            <person name="Baroncelli R."/>
            <person name="Sreenivasaprasada S."/>
        </authorList>
    </citation>
    <scope>NUCLEOTIDE SEQUENCE [LARGE SCALE GENOMIC DNA]</scope>
    <source>
        <strain evidence="2 3">ITEM 2341</strain>
    </source>
</reference>
<dbReference type="Proteomes" id="UP000251714">
    <property type="component" value="Unassembled WGS sequence"/>
</dbReference>